<proteinExistence type="predicted"/>
<organism evidence="1 2">
    <name type="scientific">Riccia fluitans</name>
    <dbReference type="NCBI Taxonomy" id="41844"/>
    <lineage>
        <taxon>Eukaryota</taxon>
        <taxon>Viridiplantae</taxon>
        <taxon>Streptophyta</taxon>
        <taxon>Embryophyta</taxon>
        <taxon>Marchantiophyta</taxon>
        <taxon>Marchantiopsida</taxon>
        <taxon>Marchantiidae</taxon>
        <taxon>Marchantiales</taxon>
        <taxon>Ricciaceae</taxon>
        <taxon>Riccia</taxon>
    </lineage>
</organism>
<reference evidence="1 2" key="1">
    <citation type="submission" date="2024-09" db="EMBL/GenBank/DDBJ databases">
        <title>Chromosome-scale assembly of Riccia fluitans.</title>
        <authorList>
            <person name="Paukszto L."/>
            <person name="Sawicki J."/>
            <person name="Karawczyk K."/>
            <person name="Piernik-Szablinska J."/>
            <person name="Szczecinska M."/>
            <person name="Mazdziarz M."/>
        </authorList>
    </citation>
    <scope>NUCLEOTIDE SEQUENCE [LARGE SCALE GENOMIC DNA]</scope>
    <source>
        <strain evidence="1">Rf_01</strain>
        <tissue evidence="1">Aerial parts of the thallus</tissue>
    </source>
</reference>
<sequence length="106" mass="11616">MAFWIEPSTSRRMRVTRRGMGLSYDHNCYALKPESGSFGHRECGQVVVSNLISSVLPRLVMVLRSGRAWGSCASGAVKDGVRDNRKLIAKSDQKAASLSSLDALLF</sequence>
<evidence type="ECO:0000313" key="2">
    <source>
        <dbReference type="Proteomes" id="UP001605036"/>
    </source>
</evidence>
<protein>
    <submittedName>
        <fullName evidence="1">Uncharacterized protein</fullName>
    </submittedName>
</protein>
<dbReference type="EMBL" id="JBHFFA010000008">
    <property type="protein sequence ID" value="KAL2609966.1"/>
    <property type="molecule type" value="Genomic_DNA"/>
</dbReference>
<dbReference type="AlphaFoldDB" id="A0ABD1XLZ4"/>
<comment type="caution">
    <text evidence="1">The sequence shown here is derived from an EMBL/GenBank/DDBJ whole genome shotgun (WGS) entry which is preliminary data.</text>
</comment>
<name>A0ABD1XLZ4_9MARC</name>
<accession>A0ABD1XLZ4</accession>
<keyword evidence="2" id="KW-1185">Reference proteome</keyword>
<evidence type="ECO:0000313" key="1">
    <source>
        <dbReference type="EMBL" id="KAL2609966.1"/>
    </source>
</evidence>
<gene>
    <name evidence="1" type="ORF">R1flu_028539</name>
</gene>
<dbReference type="Proteomes" id="UP001605036">
    <property type="component" value="Unassembled WGS sequence"/>
</dbReference>